<evidence type="ECO:0000256" key="2">
    <source>
        <dbReference type="ARBA" id="ARBA00022803"/>
    </source>
</evidence>
<keyword evidence="4" id="KW-0256">Endoplasmic reticulum</keyword>
<dbReference type="PROSITE" id="PS50005">
    <property type="entry name" value="TPR"/>
    <property type="match status" value="1"/>
</dbReference>
<keyword evidence="4" id="KW-0472">Membrane</keyword>
<dbReference type="GO" id="GO:0072546">
    <property type="term" value="C:EMC complex"/>
    <property type="evidence" value="ECO:0007669"/>
    <property type="project" value="UniProtKB-UniRule"/>
</dbReference>
<sequence length="301" mass="32971">MRLSSFAPPMSLSSALEKLATFRANNTRASQETFQAASVILKSAQKLGDDGWAVLEQLFLASVDIGRLDVADQCLKQLAERFPDSPRVDVLTGIRMESSEPPDVVLQYYAQILDADSANAAIWKRRISVLRRTGKIEKAVEELSQLLDTFYTDVDGWLELADIYTSCNQYILALQALSHALLLAPQNPFYVLQFAETAYTAGDLPLALKTFLVAVDMCERDLDSPEEKPAVGISVRAWLGVKLCSRRLMSNSSPSASNTAIPKSLNLIEELATERVLSAYSKGAGKVPQGKDVVVGWIGAR</sequence>
<organism evidence="6 7">
    <name type="scientific">Mycena rosella</name>
    <name type="common">Pink bonnet</name>
    <name type="synonym">Agaricus rosellus</name>
    <dbReference type="NCBI Taxonomy" id="1033263"/>
    <lineage>
        <taxon>Eukaryota</taxon>
        <taxon>Fungi</taxon>
        <taxon>Dikarya</taxon>
        <taxon>Basidiomycota</taxon>
        <taxon>Agaricomycotina</taxon>
        <taxon>Agaricomycetes</taxon>
        <taxon>Agaricomycetidae</taxon>
        <taxon>Agaricales</taxon>
        <taxon>Marasmiineae</taxon>
        <taxon>Mycenaceae</taxon>
        <taxon>Mycena</taxon>
    </lineage>
</organism>
<comment type="subcellular location">
    <subcellularLocation>
        <location evidence="4">Endoplasmic reticulum membrane</location>
        <topology evidence="4">Peripheral membrane protein</topology>
        <orientation evidence="4">Cytoplasmic side</orientation>
    </subcellularLocation>
</comment>
<evidence type="ECO:0000256" key="4">
    <source>
        <dbReference type="RuleBase" id="RU367091"/>
    </source>
</evidence>
<dbReference type="InterPro" id="IPR039856">
    <property type="entry name" value="EMC2-like"/>
</dbReference>
<keyword evidence="7" id="KW-1185">Reference proteome</keyword>
<name>A0AAD7DZ99_MYCRO</name>
<dbReference type="EMBL" id="JARKIE010000016">
    <property type="protein sequence ID" value="KAJ7701759.1"/>
    <property type="molecule type" value="Genomic_DNA"/>
</dbReference>
<proteinExistence type="inferred from homology"/>
<keyword evidence="1" id="KW-0677">Repeat</keyword>
<dbReference type="InterPro" id="IPR011990">
    <property type="entry name" value="TPR-like_helical_dom_sf"/>
</dbReference>
<dbReference type="SUPFAM" id="SSF48452">
    <property type="entry name" value="TPR-like"/>
    <property type="match status" value="1"/>
</dbReference>
<evidence type="ECO:0000256" key="1">
    <source>
        <dbReference type="ARBA" id="ARBA00022737"/>
    </source>
</evidence>
<dbReference type="InterPro" id="IPR019734">
    <property type="entry name" value="TPR_rpt"/>
</dbReference>
<comment type="caution">
    <text evidence="6">The sequence shown here is derived from an EMBL/GenBank/DDBJ whole genome shotgun (WGS) entry which is preliminary data.</text>
</comment>
<dbReference type="Pfam" id="PF22890">
    <property type="entry name" value="TPR_EMC2"/>
    <property type="match status" value="1"/>
</dbReference>
<accession>A0AAD7DZ99</accession>
<reference evidence="6" key="1">
    <citation type="submission" date="2023-03" db="EMBL/GenBank/DDBJ databases">
        <title>Massive genome expansion in bonnet fungi (Mycena s.s.) driven by repeated elements and novel gene families across ecological guilds.</title>
        <authorList>
            <consortium name="Lawrence Berkeley National Laboratory"/>
            <person name="Harder C.B."/>
            <person name="Miyauchi S."/>
            <person name="Viragh M."/>
            <person name="Kuo A."/>
            <person name="Thoen E."/>
            <person name="Andreopoulos B."/>
            <person name="Lu D."/>
            <person name="Skrede I."/>
            <person name="Drula E."/>
            <person name="Henrissat B."/>
            <person name="Morin E."/>
            <person name="Kohler A."/>
            <person name="Barry K."/>
            <person name="LaButti K."/>
            <person name="Morin E."/>
            <person name="Salamov A."/>
            <person name="Lipzen A."/>
            <person name="Mereny Z."/>
            <person name="Hegedus B."/>
            <person name="Baldrian P."/>
            <person name="Stursova M."/>
            <person name="Weitz H."/>
            <person name="Taylor A."/>
            <person name="Grigoriev I.V."/>
            <person name="Nagy L.G."/>
            <person name="Martin F."/>
            <person name="Kauserud H."/>
        </authorList>
    </citation>
    <scope>NUCLEOTIDE SEQUENCE</scope>
    <source>
        <strain evidence="6">CBHHK067</strain>
    </source>
</reference>
<dbReference type="Proteomes" id="UP001221757">
    <property type="component" value="Unassembled WGS sequence"/>
</dbReference>
<dbReference type="PANTHER" id="PTHR12760">
    <property type="entry name" value="TETRATRICOPEPTIDE REPEAT PROTEIN"/>
    <property type="match status" value="1"/>
</dbReference>
<keyword evidence="2 3" id="KW-0802">TPR repeat</keyword>
<dbReference type="InterPro" id="IPR055217">
    <property type="entry name" value="TPR_EMC2"/>
</dbReference>
<comment type="similarity">
    <text evidence="4">Belongs to the EMC2 family.</text>
</comment>
<evidence type="ECO:0000313" key="7">
    <source>
        <dbReference type="Proteomes" id="UP001221757"/>
    </source>
</evidence>
<feature type="repeat" description="TPR" evidence="3">
    <location>
        <begin position="154"/>
        <end position="187"/>
    </location>
</feature>
<evidence type="ECO:0000313" key="6">
    <source>
        <dbReference type="EMBL" id="KAJ7701759.1"/>
    </source>
</evidence>
<dbReference type="SMART" id="SM00028">
    <property type="entry name" value="TPR"/>
    <property type="match status" value="2"/>
</dbReference>
<gene>
    <name evidence="6" type="ORF">B0H17DRAFT_1044567</name>
</gene>
<evidence type="ECO:0000259" key="5">
    <source>
        <dbReference type="Pfam" id="PF22890"/>
    </source>
</evidence>
<protein>
    <recommendedName>
        <fullName evidence="4">ER membrane protein complex subunit 2</fullName>
    </recommendedName>
</protein>
<dbReference type="AlphaFoldDB" id="A0AAD7DZ99"/>
<comment type="function">
    <text evidence="4">Part of the endoplasmic reticulum membrane protein complex (EMC) that enables the energy-independent insertion into endoplasmic reticulum membranes of newly synthesized membrane proteins.</text>
</comment>
<dbReference type="Gene3D" id="1.25.40.10">
    <property type="entry name" value="Tetratricopeptide repeat domain"/>
    <property type="match status" value="1"/>
</dbReference>
<evidence type="ECO:0000256" key="3">
    <source>
        <dbReference type="PROSITE-ProRule" id="PRU00339"/>
    </source>
</evidence>
<feature type="domain" description="EMC2 TPR-like" evidence="5">
    <location>
        <begin position="108"/>
        <end position="198"/>
    </location>
</feature>
<comment type="subunit">
    <text evidence="4">Component of the ER membrane protein complex (EMC).</text>
</comment>